<feature type="domain" description="Histidine kinase" evidence="7">
    <location>
        <begin position="456"/>
        <end position="682"/>
    </location>
</feature>
<dbReference type="PANTHER" id="PTHR43047:SF72">
    <property type="entry name" value="OSMOSENSING HISTIDINE PROTEIN KINASE SLN1"/>
    <property type="match status" value="1"/>
</dbReference>
<protein>
    <recommendedName>
        <fullName evidence="2">histidine kinase</fullName>
        <ecNumber evidence="2">2.7.13.3</ecNumber>
    </recommendedName>
</protein>
<keyword evidence="3" id="KW-0597">Phosphoprotein</keyword>
<dbReference type="Pfam" id="PF02518">
    <property type="entry name" value="HATPase_c"/>
    <property type="match status" value="1"/>
</dbReference>
<dbReference type="Proteomes" id="UP000290365">
    <property type="component" value="Chromosome"/>
</dbReference>
<dbReference type="Gene3D" id="3.30.565.10">
    <property type="entry name" value="Histidine kinase-like ATPase, C-terminal domain"/>
    <property type="match status" value="1"/>
</dbReference>
<evidence type="ECO:0000256" key="5">
    <source>
        <dbReference type="ARBA" id="ARBA00022777"/>
    </source>
</evidence>
<dbReference type="SMART" id="SM00388">
    <property type="entry name" value="HisKA"/>
    <property type="match status" value="1"/>
</dbReference>
<dbReference type="SUPFAM" id="SSF47384">
    <property type="entry name" value="Homodimeric domain of signal transducing histidine kinase"/>
    <property type="match status" value="1"/>
</dbReference>
<dbReference type="InterPro" id="IPR005467">
    <property type="entry name" value="His_kinase_dom"/>
</dbReference>
<dbReference type="Gene3D" id="3.30.450.20">
    <property type="entry name" value="PAS domain"/>
    <property type="match status" value="1"/>
</dbReference>
<dbReference type="InterPro" id="IPR029016">
    <property type="entry name" value="GAF-like_dom_sf"/>
</dbReference>
<dbReference type="OrthoDB" id="9812241at2"/>
<dbReference type="GO" id="GO:0005886">
    <property type="term" value="C:plasma membrane"/>
    <property type="evidence" value="ECO:0007669"/>
    <property type="project" value="TreeGrafter"/>
</dbReference>
<dbReference type="InterPro" id="IPR035965">
    <property type="entry name" value="PAS-like_dom_sf"/>
</dbReference>
<keyword evidence="9" id="KW-1185">Reference proteome</keyword>
<dbReference type="Gene3D" id="1.10.287.130">
    <property type="match status" value="1"/>
</dbReference>
<evidence type="ECO:0000313" key="9">
    <source>
        <dbReference type="Proteomes" id="UP000290365"/>
    </source>
</evidence>
<dbReference type="SMART" id="SM00065">
    <property type="entry name" value="GAF"/>
    <property type="match status" value="1"/>
</dbReference>
<dbReference type="PROSITE" id="PS50109">
    <property type="entry name" value="HIS_KIN"/>
    <property type="match status" value="1"/>
</dbReference>
<dbReference type="PRINTS" id="PR00344">
    <property type="entry name" value="BCTRLSENSOR"/>
</dbReference>
<evidence type="ECO:0000256" key="4">
    <source>
        <dbReference type="ARBA" id="ARBA00022679"/>
    </source>
</evidence>
<dbReference type="EMBL" id="CP035758">
    <property type="protein sequence ID" value="QBD82691.1"/>
    <property type="molecule type" value="Genomic_DNA"/>
</dbReference>
<dbReference type="InterPro" id="IPR003594">
    <property type="entry name" value="HATPase_dom"/>
</dbReference>
<dbReference type="GO" id="GO:0000155">
    <property type="term" value="F:phosphorelay sensor kinase activity"/>
    <property type="evidence" value="ECO:0007669"/>
    <property type="project" value="InterPro"/>
</dbReference>
<comment type="catalytic activity">
    <reaction evidence="1">
        <text>ATP + protein L-histidine = ADP + protein N-phospho-L-histidine.</text>
        <dbReference type="EC" id="2.7.13.3"/>
    </reaction>
</comment>
<dbReference type="InterPro" id="IPR000014">
    <property type="entry name" value="PAS"/>
</dbReference>
<evidence type="ECO:0000256" key="1">
    <source>
        <dbReference type="ARBA" id="ARBA00000085"/>
    </source>
</evidence>
<dbReference type="SUPFAM" id="SSF55785">
    <property type="entry name" value="PYP-like sensor domain (PAS domain)"/>
    <property type="match status" value="1"/>
</dbReference>
<dbReference type="Pfam" id="PF00512">
    <property type="entry name" value="HisKA"/>
    <property type="match status" value="1"/>
</dbReference>
<dbReference type="Pfam" id="PF01590">
    <property type="entry name" value="GAF"/>
    <property type="match status" value="1"/>
</dbReference>
<dbReference type="AlphaFoldDB" id="A0A4V0Z0C0"/>
<dbReference type="PANTHER" id="PTHR43047">
    <property type="entry name" value="TWO-COMPONENT HISTIDINE PROTEIN KINASE"/>
    <property type="match status" value="1"/>
</dbReference>
<keyword evidence="4" id="KW-0808">Transferase</keyword>
<evidence type="ECO:0000256" key="2">
    <source>
        <dbReference type="ARBA" id="ARBA00012438"/>
    </source>
</evidence>
<dbReference type="InterPro" id="IPR036890">
    <property type="entry name" value="HATPase_C_sf"/>
</dbReference>
<evidence type="ECO:0000259" key="7">
    <source>
        <dbReference type="PROSITE" id="PS50109"/>
    </source>
</evidence>
<dbReference type="SUPFAM" id="SSF55874">
    <property type="entry name" value="ATPase domain of HSP90 chaperone/DNA topoisomerase II/histidine kinase"/>
    <property type="match status" value="1"/>
</dbReference>
<keyword evidence="5" id="KW-0418">Kinase</keyword>
<dbReference type="Pfam" id="PF13188">
    <property type="entry name" value="PAS_8"/>
    <property type="match status" value="1"/>
</dbReference>
<gene>
    <name evidence="8" type="ORF">EPA93_44680</name>
</gene>
<dbReference type="EC" id="2.7.13.3" evidence="2"/>
<accession>A0A4V0Z0C0</accession>
<dbReference type="SUPFAM" id="SSF55781">
    <property type="entry name" value="GAF domain-like"/>
    <property type="match status" value="1"/>
</dbReference>
<sequence length="684" mass="75631">MHITSHTNAKDNQTTDIILEHLPTGVALYDASSLQLCQANALFHTFLSAYSALVQSRDCSTNCTFGGQLPESGLTFARLLQLVAERDAPYTGRCSILTPDNTLGWSLEIHPIHAQDGHIIQLLVTTSEIAANSPDTPSRSETSPHVPSLQAPLNCLRIIELLARKVHEALSPLAIGQTAIHILADYLPLRHIYIHTADAELQMLHLLTSSPSMKSDSQQTRQAIPYSSHSPLAEVRRTQKPIIVQNGNDHAPESSQFSFQPGTHCYICIPLYFKDQFQGTLTATFDQTLHQQGEEVQILTGCAVHLASALAQAHQHATVENKCRRLHALLDQLPLGIAVFEHDHRLSYLNSAGARISGIPASDLPPNVASQSSFFSSLKLPGQPASHIELPHIRALHGETVSPHEYAVTQPTGKQTFLRCSAAPLKGEEKLAAALLIFQNLTRDTQLEQQADFLSIASHELRTPITAIQGFVEILQMQHTQNQGPDSPRFRKALDSLHAHVQHLTRLINEMLDLTMLKHSRLPIYPSIQDLRAILTNVIETYSLVSREHRFSLKLGEQQTAEPLIGPFDKDRIIQVLNNLISNAIKYSPKGCEIEVGLRRLVDTSEEALIWVKDQGIGIAAHELPHIFERFYRASSLDRSISGLGIGLYLVNEVVMGHHGSVWVESAEGIGSTFYVRLPLCENQ</sequence>
<dbReference type="KEGG" id="kbs:EPA93_44680"/>
<dbReference type="Gene3D" id="3.30.450.40">
    <property type="match status" value="1"/>
</dbReference>
<dbReference type="InterPro" id="IPR003661">
    <property type="entry name" value="HisK_dim/P_dom"/>
</dbReference>
<dbReference type="InterPro" id="IPR036097">
    <property type="entry name" value="HisK_dim/P_sf"/>
</dbReference>
<reference evidence="8 9" key="1">
    <citation type="submission" date="2019-01" db="EMBL/GenBank/DDBJ databases">
        <title>Ktedonosporobacter rubrisoli SCAWS-G2.</title>
        <authorList>
            <person name="Huang Y."/>
            <person name="Yan B."/>
        </authorList>
    </citation>
    <scope>NUCLEOTIDE SEQUENCE [LARGE SCALE GENOMIC DNA]</scope>
    <source>
        <strain evidence="8 9">SCAWS-G2</strain>
    </source>
</reference>
<dbReference type="InterPro" id="IPR004358">
    <property type="entry name" value="Sig_transdc_His_kin-like_C"/>
</dbReference>
<dbReference type="SMART" id="SM00387">
    <property type="entry name" value="HATPase_c"/>
    <property type="match status" value="1"/>
</dbReference>
<dbReference type="InterPro" id="IPR003018">
    <property type="entry name" value="GAF"/>
</dbReference>
<evidence type="ECO:0000313" key="8">
    <source>
        <dbReference type="EMBL" id="QBD82691.1"/>
    </source>
</evidence>
<evidence type="ECO:0000256" key="6">
    <source>
        <dbReference type="ARBA" id="ARBA00023012"/>
    </source>
</evidence>
<evidence type="ECO:0000256" key="3">
    <source>
        <dbReference type="ARBA" id="ARBA00022553"/>
    </source>
</evidence>
<dbReference type="CDD" id="cd00082">
    <property type="entry name" value="HisKA"/>
    <property type="match status" value="1"/>
</dbReference>
<proteinExistence type="predicted"/>
<name>A0A4V0Z0C0_KTERU</name>
<dbReference type="RefSeq" id="WP_129893760.1">
    <property type="nucleotide sequence ID" value="NZ_CP035758.1"/>
</dbReference>
<dbReference type="FunFam" id="3.30.565.10:FF:000006">
    <property type="entry name" value="Sensor histidine kinase WalK"/>
    <property type="match status" value="1"/>
</dbReference>
<keyword evidence="6" id="KW-0902">Two-component regulatory system</keyword>
<dbReference type="GO" id="GO:0009927">
    <property type="term" value="F:histidine phosphotransfer kinase activity"/>
    <property type="evidence" value="ECO:0007669"/>
    <property type="project" value="TreeGrafter"/>
</dbReference>
<organism evidence="8 9">
    <name type="scientific">Ktedonosporobacter rubrisoli</name>
    <dbReference type="NCBI Taxonomy" id="2509675"/>
    <lineage>
        <taxon>Bacteria</taxon>
        <taxon>Bacillati</taxon>
        <taxon>Chloroflexota</taxon>
        <taxon>Ktedonobacteria</taxon>
        <taxon>Ktedonobacterales</taxon>
        <taxon>Ktedonosporobacteraceae</taxon>
        <taxon>Ktedonosporobacter</taxon>
    </lineage>
</organism>
<dbReference type="CDD" id="cd00075">
    <property type="entry name" value="HATPase"/>
    <property type="match status" value="1"/>
</dbReference>